<keyword evidence="10" id="KW-1185">Reference proteome</keyword>
<evidence type="ECO:0000259" key="8">
    <source>
        <dbReference type="Pfam" id="PF02668"/>
    </source>
</evidence>
<organism evidence="9 10">
    <name type="scientific">Actinocorallia herbida</name>
    <dbReference type="NCBI Taxonomy" id="58109"/>
    <lineage>
        <taxon>Bacteria</taxon>
        <taxon>Bacillati</taxon>
        <taxon>Actinomycetota</taxon>
        <taxon>Actinomycetes</taxon>
        <taxon>Streptosporangiales</taxon>
        <taxon>Thermomonosporaceae</taxon>
        <taxon>Actinocorallia</taxon>
    </lineage>
</organism>
<name>A0A3N1D432_9ACTN</name>
<dbReference type="Gene3D" id="3.60.130.10">
    <property type="entry name" value="Clavaminate synthase-like"/>
    <property type="match status" value="1"/>
</dbReference>
<dbReference type="InterPro" id="IPR051323">
    <property type="entry name" value="AtsK-like"/>
</dbReference>
<evidence type="ECO:0000256" key="5">
    <source>
        <dbReference type="ARBA" id="ARBA00023002"/>
    </source>
</evidence>
<accession>A0A3N1D432</accession>
<evidence type="ECO:0000256" key="2">
    <source>
        <dbReference type="ARBA" id="ARBA00005896"/>
    </source>
</evidence>
<dbReference type="GO" id="GO:0005737">
    <property type="term" value="C:cytoplasm"/>
    <property type="evidence" value="ECO:0007669"/>
    <property type="project" value="TreeGrafter"/>
</dbReference>
<dbReference type="Proteomes" id="UP000272400">
    <property type="component" value="Unassembled WGS sequence"/>
</dbReference>
<comment type="caution">
    <text evidence="9">The sequence shown here is derived from an EMBL/GenBank/DDBJ whole genome shotgun (WGS) entry which is preliminary data.</text>
</comment>
<feature type="domain" description="TauD/TfdA-like" evidence="8">
    <location>
        <begin position="11"/>
        <end position="275"/>
    </location>
</feature>
<gene>
    <name evidence="9" type="ORF">EDD29_5922</name>
</gene>
<feature type="region of interest" description="Disordered" evidence="7">
    <location>
        <begin position="286"/>
        <end position="305"/>
    </location>
</feature>
<comment type="similarity">
    <text evidence="2">Belongs to the TfdA dioxygenase family.</text>
</comment>
<dbReference type="Pfam" id="PF02668">
    <property type="entry name" value="TauD"/>
    <property type="match status" value="1"/>
</dbReference>
<proteinExistence type="inferred from homology"/>
<keyword evidence="4 9" id="KW-0223">Dioxygenase</keyword>
<dbReference type="RefSeq" id="WP_123667521.1">
    <property type="nucleotide sequence ID" value="NZ_RJKE01000001.1"/>
</dbReference>
<dbReference type="PANTHER" id="PTHR30468:SF5">
    <property type="entry name" value="ALPHA-KETOGLUTARATE-DEPENDENT SULFATE ESTER DIOXYGENASE"/>
    <property type="match status" value="1"/>
</dbReference>
<evidence type="ECO:0000256" key="1">
    <source>
        <dbReference type="ARBA" id="ARBA00001954"/>
    </source>
</evidence>
<evidence type="ECO:0000256" key="6">
    <source>
        <dbReference type="ARBA" id="ARBA00023004"/>
    </source>
</evidence>
<dbReference type="GO" id="GO:0016706">
    <property type="term" value="F:2-oxoglutarate-dependent dioxygenase activity"/>
    <property type="evidence" value="ECO:0007669"/>
    <property type="project" value="TreeGrafter"/>
</dbReference>
<keyword evidence="5" id="KW-0560">Oxidoreductase</keyword>
<comment type="cofactor">
    <cofactor evidence="1">
        <name>Fe(2+)</name>
        <dbReference type="ChEBI" id="CHEBI:29033"/>
    </cofactor>
</comment>
<dbReference type="InterPro" id="IPR042098">
    <property type="entry name" value="TauD-like_sf"/>
</dbReference>
<sequence>MTSASSELQVTKVGGAIGAVVAGLRIGPDLDPTAVAQFRAALLKHRVVFLRDQHHATDDDQYAFAAQLGEVTLPHPTVRGDGHAILPIDSEQGKANSWHTDVTFVDRVPAISVLRAITLPPYGGTTVWANTVAAYTNLAPALKALADSLRFVHTNAYDYALERPTAIGGIDVREEKYRAEFANTVFKTEHPLVRIHPETGEPSLLLGHFAQSIPGLSTADFQDLFGLFQRHITRLEHTVRWTWSPGDLAIWDNRSTQHYAVADYGDHPRRLHRITIAGDIPLGINGTPSTPLEGDASAFSPLQPA</sequence>
<dbReference type="SUPFAM" id="SSF51197">
    <property type="entry name" value="Clavaminate synthase-like"/>
    <property type="match status" value="1"/>
</dbReference>
<evidence type="ECO:0000313" key="10">
    <source>
        <dbReference type="Proteomes" id="UP000272400"/>
    </source>
</evidence>
<dbReference type="InterPro" id="IPR003819">
    <property type="entry name" value="TauD/TfdA-like"/>
</dbReference>
<evidence type="ECO:0000256" key="4">
    <source>
        <dbReference type="ARBA" id="ARBA00022964"/>
    </source>
</evidence>
<dbReference type="PANTHER" id="PTHR30468">
    <property type="entry name" value="ALPHA-KETOGLUTARATE-DEPENDENT SULFONATE DIOXYGENASE"/>
    <property type="match status" value="1"/>
</dbReference>
<evidence type="ECO:0000313" key="9">
    <source>
        <dbReference type="EMBL" id="ROO88259.1"/>
    </source>
</evidence>
<dbReference type="GO" id="GO:0046872">
    <property type="term" value="F:metal ion binding"/>
    <property type="evidence" value="ECO:0007669"/>
    <property type="project" value="UniProtKB-KW"/>
</dbReference>
<keyword evidence="6" id="KW-0408">Iron</keyword>
<protein>
    <submittedName>
        <fullName evidence="9">Taurine dioxygenase</fullName>
    </submittedName>
</protein>
<evidence type="ECO:0000256" key="3">
    <source>
        <dbReference type="ARBA" id="ARBA00022723"/>
    </source>
</evidence>
<evidence type="ECO:0000256" key="7">
    <source>
        <dbReference type="SAM" id="MobiDB-lite"/>
    </source>
</evidence>
<dbReference type="EMBL" id="RJKE01000001">
    <property type="protein sequence ID" value="ROO88259.1"/>
    <property type="molecule type" value="Genomic_DNA"/>
</dbReference>
<reference evidence="9 10" key="1">
    <citation type="submission" date="2018-11" db="EMBL/GenBank/DDBJ databases">
        <title>Sequencing the genomes of 1000 actinobacteria strains.</title>
        <authorList>
            <person name="Klenk H.-P."/>
        </authorList>
    </citation>
    <scope>NUCLEOTIDE SEQUENCE [LARGE SCALE GENOMIC DNA]</scope>
    <source>
        <strain evidence="9 10">DSM 44254</strain>
    </source>
</reference>
<dbReference type="AlphaFoldDB" id="A0A3N1D432"/>
<keyword evidence="3" id="KW-0479">Metal-binding</keyword>
<dbReference type="OrthoDB" id="581608at2"/>